<gene>
    <name evidence="5" type="ORF">GGD88_002040</name>
</gene>
<keyword evidence="6" id="KW-1185">Reference proteome</keyword>
<evidence type="ECO:0000256" key="1">
    <source>
        <dbReference type="ARBA" id="ARBA00008791"/>
    </source>
</evidence>
<protein>
    <submittedName>
        <fullName evidence="5">Nucleotide-binding universal stress UspA family protein</fullName>
    </submittedName>
</protein>
<dbReference type="CDD" id="cd00293">
    <property type="entry name" value="USP-like"/>
    <property type="match status" value="2"/>
</dbReference>
<feature type="domain" description="UspA" evidence="4">
    <location>
        <begin position="134"/>
        <end position="275"/>
    </location>
</feature>
<keyword evidence="3" id="KW-0067">ATP-binding</keyword>
<dbReference type="PANTHER" id="PTHR46268:SF27">
    <property type="entry name" value="UNIVERSAL STRESS PROTEIN RV2623"/>
    <property type="match status" value="1"/>
</dbReference>
<dbReference type="PRINTS" id="PR01438">
    <property type="entry name" value="UNVRSLSTRESS"/>
</dbReference>
<evidence type="ECO:0000256" key="2">
    <source>
        <dbReference type="ARBA" id="ARBA00022741"/>
    </source>
</evidence>
<evidence type="ECO:0000256" key="3">
    <source>
        <dbReference type="ARBA" id="ARBA00022840"/>
    </source>
</evidence>
<dbReference type="Gene3D" id="3.40.50.620">
    <property type="entry name" value="HUPs"/>
    <property type="match status" value="2"/>
</dbReference>
<accession>A0A7W6RZW8</accession>
<dbReference type="InterPro" id="IPR006015">
    <property type="entry name" value="Universal_stress_UspA"/>
</dbReference>
<evidence type="ECO:0000313" key="6">
    <source>
        <dbReference type="Proteomes" id="UP000555728"/>
    </source>
</evidence>
<dbReference type="AlphaFoldDB" id="A0A7W6RZW8"/>
<reference evidence="5 6" key="1">
    <citation type="submission" date="2020-08" db="EMBL/GenBank/DDBJ databases">
        <title>Genome sequencing of Purple Non-Sulfur Bacteria from various extreme environments.</title>
        <authorList>
            <person name="Mayer M."/>
        </authorList>
    </citation>
    <scope>NUCLEOTIDE SEQUENCE [LARGE SCALE GENOMIC DNA]</scope>
    <source>
        <strain evidence="5 6">JA135</strain>
    </source>
</reference>
<dbReference type="Pfam" id="PF00582">
    <property type="entry name" value="Usp"/>
    <property type="match status" value="2"/>
</dbReference>
<dbReference type="SUPFAM" id="SSF52402">
    <property type="entry name" value="Adenine nucleotide alpha hydrolases-like"/>
    <property type="match status" value="2"/>
</dbReference>
<name>A0A7W6RZW8_9PROT</name>
<keyword evidence="2" id="KW-0547">Nucleotide-binding</keyword>
<dbReference type="GO" id="GO:0005524">
    <property type="term" value="F:ATP binding"/>
    <property type="evidence" value="ECO:0007669"/>
    <property type="project" value="UniProtKB-KW"/>
</dbReference>
<dbReference type="InterPro" id="IPR014729">
    <property type="entry name" value="Rossmann-like_a/b/a_fold"/>
</dbReference>
<evidence type="ECO:0000259" key="4">
    <source>
        <dbReference type="Pfam" id="PF00582"/>
    </source>
</evidence>
<sequence>MATDLSPRSDRALDRAVALARGHDADLCVVHVVDEDLPASVAEAQETAARDVMRAHIDSLNKEAAVPVSIEVVIGRTYVDVLEMAERIEADLIILGTHREDSVMDMFRGTTAERIIRAGDTPVLLVRDRVLAPYRRIMVAVDFSVYSRRAFEFATRFDPRAEFHLVHAYEVPFKGFLYGHTTRREVSKQHERQLQSMIEEEMAAFLGTLETKVPRLERVLQEGSPQEVIRRQVTRLKPDLLVLGTHGRTGVAHAILGSVAEDLLKAPPCDVLAVKAW</sequence>
<comment type="caution">
    <text evidence="5">The sequence shown here is derived from an EMBL/GenBank/DDBJ whole genome shotgun (WGS) entry which is preliminary data.</text>
</comment>
<feature type="domain" description="UspA" evidence="4">
    <location>
        <begin position="2"/>
        <end position="127"/>
    </location>
</feature>
<comment type="similarity">
    <text evidence="1">Belongs to the universal stress protein A family.</text>
</comment>
<dbReference type="InterPro" id="IPR006016">
    <property type="entry name" value="UspA"/>
</dbReference>
<evidence type="ECO:0000313" key="5">
    <source>
        <dbReference type="EMBL" id="MBB4286311.1"/>
    </source>
</evidence>
<proteinExistence type="inferred from homology"/>
<dbReference type="EMBL" id="JACIGI010000015">
    <property type="protein sequence ID" value="MBB4286311.1"/>
    <property type="molecule type" value="Genomic_DNA"/>
</dbReference>
<organism evidence="5 6">
    <name type="scientific">Roseospira goensis</name>
    <dbReference type="NCBI Taxonomy" id="391922"/>
    <lineage>
        <taxon>Bacteria</taxon>
        <taxon>Pseudomonadati</taxon>
        <taxon>Pseudomonadota</taxon>
        <taxon>Alphaproteobacteria</taxon>
        <taxon>Rhodospirillales</taxon>
        <taxon>Rhodospirillaceae</taxon>
        <taxon>Roseospira</taxon>
    </lineage>
</organism>
<dbReference type="PANTHER" id="PTHR46268">
    <property type="entry name" value="STRESS RESPONSE PROTEIN NHAX"/>
    <property type="match status" value="1"/>
</dbReference>
<dbReference type="Proteomes" id="UP000555728">
    <property type="component" value="Unassembled WGS sequence"/>
</dbReference>